<dbReference type="EMBL" id="LR824544">
    <property type="protein sequence ID" value="CAH1636652.1"/>
    <property type="molecule type" value="Genomic_DNA"/>
</dbReference>
<reference evidence="2" key="1">
    <citation type="submission" date="2022-02" db="EMBL/GenBank/DDBJ databases">
        <authorList>
            <person name="King R."/>
        </authorList>
    </citation>
    <scope>NUCLEOTIDE SEQUENCE</scope>
</reference>
<keyword evidence="3" id="KW-1185">Reference proteome</keyword>
<evidence type="ECO:0000313" key="2">
    <source>
        <dbReference type="EMBL" id="CAH1636652.1"/>
    </source>
</evidence>
<accession>A0A9P0MZ64</accession>
<protein>
    <submittedName>
        <fullName evidence="2">Uncharacterized protein</fullName>
    </submittedName>
</protein>
<evidence type="ECO:0000256" key="1">
    <source>
        <dbReference type="SAM" id="SignalP"/>
    </source>
</evidence>
<dbReference type="Proteomes" id="UP001153321">
    <property type="component" value="Chromosome 13"/>
</dbReference>
<dbReference type="AlphaFoldDB" id="A0A9P0MZ64"/>
<proteinExistence type="predicted"/>
<feature type="chain" id="PRO_5040173810" evidence="1">
    <location>
        <begin position="18"/>
        <end position="193"/>
    </location>
</feature>
<keyword evidence="1" id="KW-0732">Signal</keyword>
<organism evidence="2 3">
    <name type="scientific">Spodoptera littoralis</name>
    <name type="common">Egyptian cotton leafworm</name>
    <dbReference type="NCBI Taxonomy" id="7109"/>
    <lineage>
        <taxon>Eukaryota</taxon>
        <taxon>Metazoa</taxon>
        <taxon>Ecdysozoa</taxon>
        <taxon>Arthropoda</taxon>
        <taxon>Hexapoda</taxon>
        <taxon>Insecta</taxon>
        <taxon>Pterygota</taxon>
        <taxon>Neoptera</taxon>
        <taxon>Endopterygota</taxon>
        <taxon>Lepidoptera</taxon>
        <taxon>Glossata</taxon>
        <taxon>Ditrysia</taxon>
        <taxon>Noctuoidea</taxon>
        <taxon>Noctuidae</taxon>
        <taxon>Amphipyrinae</taxon>
        <taxon>Spodoptera</taxon>
    </lineage>
</organism>
<dbReference type="PROSITE" id="PS51257">
    <property type="entry name" value="PROKAR_LIPOPROTEIN"/>
    <property type="match status" value="1"/>
</dbReference>
<sequence>MFKLCVFLALGFVACHGAPNSNPGTPNANPGTYCGVTPDNIYRCLNNPRVVAPEVSTKCGSQFTECEKMTCIFRELKWSKRGAIDKAKVRAYFDQYETEHPEWAQAVQHVKAFCLASELRAQGVFLNCPAYDIMQCVLASFIKHASPSVWSTATDCAYPKAYAADCPVCPSDCYSPQIPYGSCNACYTQPRTV</sequence>
<gene>
    <name evidence="2" type="ORF">SPLIT_LOCUS2014</name>
</gene>
<name>A0A9P0MZ64_SPOLI</name>
<evidence type="ECO:0000313" key="3">
    <source>
        <dbReference type="Proteomes" id="UP001153321"/>
    </source>
</evidence>
<dbReference type="Gene3D" id="1.10.238.270">
    <property type="match status" value="1"/>
</dbReference>
<feature type="signal peptide" evidence="1">
    <location>
        <begin position="1"/>
        <end position="17"/>
    </location>
</feature>